<dbReference type="EMBL" id="HE576753">
    <property type="protein sequence ID" value="CCC68375.1"/>
    <property type="molecule type" value="Genomic_DNA"/>
</dbReference>
<evidence type="ECO:0000256" key="4">
    <source>
        <dbReference type="SAM" id="MobiDB-lite"/>
    </source>
</evidence>
<dbReference type="OMA" id="RQDDGCC"/>
<keyword evidence="7" id="KW-1185">Reference proteome</keyword>
<organism evidence="6 7">
    <name type="scientific">Naumovozyma castellii</name>
    <name type="common">Yeast</name>
    <name type="synonym">Saccharomyces castellii</name>
    <dbReference type="NCBI Taxonomy" id="27288"/>
    <lineage>
        <taxon>Eukaryota</taxon>
        <taxon>Fungi</taxon>
        <taxon>Dikarya</taxon>
        <taxon>Ascomycota</taxon>
        <taxon>Saccharomycotina</taxon>
        <taxon>Saccharomycetes</taxon>
        <taxon>Saccharomycetales</taxon>
        <taxon>Saccharomycetaceae</taxon>
        <taxon>Naumovozyma</taxon>
    </lineage>
</organism>
<gene>
    <name evidence="6" type="primary">NCAS0B02910</name>
    <name evidence="6" type="ordered locus">NCAS_0B02910</name>
</gene>
<keyword evidence="3" id="KW-0472">Membrane</keyword>
<comment type="similarity">
    <text evidence="2">Belongs to the CYSTM1 family.</text>
</comment>
<dbReference type="STRING" id="1064592.G0VBP9"/>
<dbReference type="RefSeq" id="XP_003674749.1">
    <property type="nucleotide sequence ID" value="XM_003674701.1"/>
</dbReference>
<comment type="subcellular location">
    <subcellularLocation>
        <location evidence="1">Membrane</location>
    </subcellularLocation>
</comment>
<feature type="domain" description="Cysteine-rich transmembrane" evidence="5">
    <location>
        <begin position="46"/>
        <end position="78"/>
    </location>
</feature>
<feature type="region of interest" description="Disordered" evidence="4">
    <location>
        <begin position="1"/>
        <end position="42"/>
    </location>
</feature>
<dbReference type="GO" id="GO:0016020">
    <property type="term" value="C:membrane"/>
    <property type="evidence" value="ECO:0007669"/>
    <property type="project" value="UniProtKB-SubCell"/>
</dbReference>
<protein>
    <recommendedName>
        <fullName evidence="5">Cysteine-rich transmembrane domain-containing protein</fullName>
    </recommendedName>
</protein>
<dbReference type="Proteomes" id="UP000001640">
    <property type="component" value="Chromosome 2"/>
</dbReference>
<dbReference type="GeneID" id="96901935"/>
<evidence type="ECO:0000313" key="7">
    <source>
        <dbReference type="Proteomes" id="UP000001640"/>
    </source>
</evidence>
<dbReference type="eggNOG" id="ENOG502SBSK">
    <property type="taxonomic scope" value="Eukaryota"/>
</dbReference>
<evidence type="ECO:0000313" key="6">
    <source>
        <dbReference type="EMBL" id="CCC68375.1"/>
    </source>
</evidence>
<evidence type="ECO:0000256" key="2">
    <source>
        <dbReference type="ARBA" id="ARBA00009444"/>
    </source>
</evidence>
<reference key="2">
    <citation type="submission" date="2011-08" db="EMBL/GenBank/DDBJ databases">
        <title>Genome sequence of Naumovozyma castellii.</title>
        <authorList>
            <person name="Gordon J.L."/>
            <person name="Armisen D."/>
            <person name="Proux-Wera E."/>
            <person name="OhEigeartaigh S.S."/>
            <person name="Byrne K.P."/>
            <person name="Wolfe K.H."/>
        </authorList>
    </citation>
    <scope>NUCLEOTIDE SEQUENCE</scope>
    <source>
        <strain>Type strain:CBS 4309</strain>
    </source>
</reference>
<dbReference type="HOGENOM" id="CLU_156676_0_0_1"/>
<dbReference type="InParanoid" id="G0VBP9"/>
<dbReference type="Pfam" id="PF12734">
    <property type="entry name" value="CYSTM"/>
    <property type="match status" value="1"/>
</dbReference>
<evidence type="ECO:0000256" key="1">
    <source>
        <dbReference type="ARBA" id="ARBA00004370"/>
    </source>
</evidence>
<name>G0VBP9_NAUCA</name>
<evidence type="ECO:0000259" key="5">
    <source>
        <dbReference type="Pfam" id="PF12734"/>
    </source>
</evidence>
<dbReference type="FunCoup" id="G0VBP9">
    <property type="interactions" value="37"/>
</dbReference>
<proteinExistence type="inferred from homology"/>
<dbReference type="KEGG" id="ncs:NCAS_0B02910"/>
<dbReference type="InterPro" id="IPR028144">
    <property type="entry name" value="CYSTM_dom"/>
</dbReference>
<reference evidence="6 7" key="1">
    <citation type="journal article" date="2011" name="Proc. Natl. Acad. Sci. U.S.A.">
        <title>Evolutionary erosion of yeast sex chromosomes by mating-type switching accidents.</title>
        <authorList>
            <person name="Gordon J.L."/>
            <person name="Armisen D."/>
            <person name="Proux-Wera E."/>
            <person name="Oheigeartaigh S.S."/>
            <person name="Byrne K.P."/>
            <person name="Wolfe K.H."/>
        </authorList>
    </citation>
    <scope>NUCLEOTIDE SEQUENCE [LARGE SCALE GENOMIC DNA]</scope>
    <source>
        <strain evidence="7">ATCC 76901 / BCRC 22586 / CBS 4309 / NBRC 1992 / NRRL Y-12630</strain>
    </source>
</reference>
<evidence type="ECO:0000256" key="3">
    <source>
        <dbReference type="ARBA" id="ARBA00023136"/>
    </source>
</evidence>
<dbReference type="AlphaFoldDB" id="G0VBP9"/>
<accession>G0VBP9</accession>
<sequence length="80" mass="9418">MSQQQYYQQGPPQQQGYYQQGPPQQQGYYQQGPPQQQGYYQQQQQPIYVQQAPQKEESSCWSTCFKTMLCCCILEMCCSQ</sequence>